<dbReference type="Gene3D" id="3.40.50.300">
    <property type="entry name" value="P-loop containing nucleotide triphosphate hydrolases"/>
    <property type="match status" value="1"/>
</dbReference>
<keyword evidence="2" id="KW-1185">Reference proteome</keyword>
<accession>A0A443SR91</accession>
<comment type="caution">
    <text evidence="1">The sequence shown here is derived from an EMBL/GenBank/DDBJ whole genome shotgun (WGS) entry which is preliminary data.</text>
</comment>
<gene>
    <name evidence="1" type="ORF">B4U80_13638</name>
</gene>
<name>A0A443SR91_9ACAR</name>
<sequence length="172" mass="20086">MAKIDLVDYDGLLMSPSASYDKFKEATSYEPREGDVFVSSYHKCETKRNTKETVLKVAKFLGDSYFNDLNSNEEQMQKLLEYTSFDYMQKLPFVMPKTIDVARKIGFNVGKNIELVNTGDYVNIQFFKSGKTSYTKENYSEQQKAIMKQMIKDHFAQFPHLISIWKQFNVFL</sequence>
<dbReference type="OrthoDB" id="205623at2759"/>
<reference evidence="1 2" key="1">
    <citation type="journal article" date="2018" name="Gigascience">
        <title>Genomes of trombidid mites reveal novel predicted allergens and laterally-transferred genes associated with secondary metabolism.</title>
        <authorList>
            <person name="Dong X."/>
            <person name="Chaisiri K."/>
            <person name="Xia D."/>
            <person name="Armstrong S.D."/>
            <person name="Fang Y."/>
            <person name="Donnelly M.J."/>
            <person name="Kadowaki T."/>
            <person name="McGarry J.W."/>
            <person name="Darby A.C."/>
            <person name="Makepeace B.L."/>
        </authorList>
    </citation>
    <scope>NUCLEOTIDE SEQUENCE [LARGE SCALE GENOMIC DNA]</scope>
    <source>
        <strain evidence="1">UoL-UT</strain>
    </source>
</reference>
<dbReference type="AlphaFoldDB" id="A0A443SR91"/>
<evidence type="ECO:0000313" key="1">
    <source>
        <dbReference type="EMBL" id="RWS30002.1"/>
    </source>
</evidence>
<dbReference type="EMBL" id="NCKV01000683">
    <property type="protein sequence ID" value="RWS30002.1"/>
    <property type="molecule type" value="Genomic_DNA"/>
</dbReference>
<proteinExistence type="predicted"/>
<organism evidence="1 2">
    <name type="scientific">Leptotrombidium deliense</name>
    <dbReference type="NCBI Taxonomy" id="299467"/>
    <lineage>
        <taxon>Eukaryota</taxon>
        <taxon>Metazoa</taxon>
        <taxon>Ecdysozoa</taxon>
        <taxon>Arthropoda</taxon>
        <taxon>Chelicerata</taxon>
        <taxon>Arachnida</taxon>
        <taxon>Acari</taxon>
        <taxon>Acariformes</taxon>
        <taxon>Trombidiformes</taxon>
        <taxon>Prostigmata</taxon>
        <taxon>Anystina</taxon>
        <taxon>Parasitengona</taxon>
        <taxon>Trombiculoidea</taxon>
        <taxon>Trombiculidae</taxon>
        <taxon>Leptotrombidium</taxon>
    </lineage>
</organism>
<keyword evidence="1" id="KW-0808">Transferase</keyword>
<dbReference type="VEuPathDB" id="VectorBase:LDEU002040"/>
<evidence type="ECO:0000313" key="2">
    <source>
        <dbReference type="Proteomes" id="UP000288716"/>
    </source>
</evidence>
<dbReference type="Proteomes" id="UP000288716">
    <property type="component" value="Unassembled WGS sequence"/>
</dbReference>
<dbReference type="InterPro" id="IPR027417">
    <property type="entry name" value="P-loop_NTPase"/>
</dbReference>
<dbReference type="GO" id="GO:0016740">
    <property type="term" value="F:transferase activity"/>
    <property type="evidence" value="ECO:0007669"/>
    <property type="project" value="UniProtKB-KW"/>
</dbReference>
<dbReference type="SUPFAM" id="SSF52540">
    <property type="entry name" value="P-loop containing nucleoside triphosphate hydrolases"/>
    <property type="match status" value="1"/>
</dbReference>
<protein>
    <submittedName>
        <fullName evidence="1">Sulfotransferase 1C2-like protein</fullName>
    </submittedName>
</protein>